<gene>
    <name evidence="1" type="ordered locus">CHAB381_1004</name>
</gene>
<accession>A7I224</accession>
<name>A7I224_CAMHC</name>
<dbReference type="Proteomes" id="UP000002407">
    <property type="component" value="Chromosome"/>
</dbReference>
<protein>
    <submittedName>
        <fullName evidence="1">Uncharacterized protein</fullName>
    </submittedName>
</protein>
<evidence type="ECO:0000313" key="2">
    <source>
        <dbReference type="Proteomes" id="UP000002407"/>
    </source>
</evidence>
<dbReference type="AlphaFoldDB" id="A7I224"/>
<proteinExistence type="predicted"/>
<sequence length="63" mass="7519">MDYIKIIIKNVERFLINDERSRVSFAISMIGYADIADIFKIYRAYFTKLQNFDKNLRCDCVCL</sequence>
<keyword evidence="2" id="KW-1185">Reference proteome</keyword>
<reference evidence="2" key="1">
    <citation type="submission" date="2007-07" db="EMBL/GenBank/DDBJ databases">
        <title>Complete genome sequence of Campylobacter hominis ATCC BAA-381, a commensal isolated from the human gastrointestinal tract.</title>
        <authorList>
            <person name="Fouts D.E."/>
            <person name="Mongodin E.F."/>
            <person name="Puiu D."/>
            <person name="Sebastian Y."/>
            <person name="Miller W.G."/>
            <person name="Mandrell R.E."/>
            <person name="Nelson K.E."/>
        </authorList>
    </citation>
    <scope>NUCLEOTIDE SEQUENCE [LARGE SCALE GENOMIC DNA]</scope>
    <source>
        <strain evidence="2">ATCC BAA-381 / LMG 19568 / NCTC 13146 / CH001A</strain>
    </source>
</reference>
<dbReference type="KEGG" id="cha:CHAB381_1004"/>
<organism evidence="1 2">
    <name type="scientific">Campylobacter hominis (strain ATCC BAA-381 / DSM 21671 / CCUG 45161 / LMG 19568 / NCTC 13146 / CH001A)</name>
    <dbReference type="NCBI Taxonomy" id="360107"/>
    <lineage>
        <taxon>Bacteria</taxon>
        <taxon>Pseudomonadati</taxon>
        <taxon>Campylobacterota</taxon>
        <taxon>Epsilonproteobacteria</taxon>
        <taxon>Campylobacterales</taxon>
        <taxon>Campylobacteraceae</taxon>
        <taxon>Campylobacter</taxon>
    </lineage>
</organism>
<dbReference type="HOGENOM" id="CLU_2877332_0_0_7"/>
<dbReference type="EMBL" id="CP000776">
    <property type="protein sequence ID" value="ABS51904.1"/>
    <property type="molecule type" value="Genomic_DNA"/>
</dbReference>
<evidence type="ECO:0000313" key="1">
    <source>
        <dbReference type="EMBL" id="ABS51904.1"/>
    </source>
</evidence>